<dbReference type="InterPro" id="IPR036163">
    <property type="entry name" value="HMA_dom_sf"/>
</dbReference>
<comment type="caution">
    <text evidence="2">The sequence shown here is derived from an EMBL/GenBank/DDBJ whole genome shotgun (WGS) entry which is preliminary data.</text>
</comment>
<dbReference type="CDD" id="cd00371">
    <property type="entry name" value="HMA"/>
    <property type="match status" value="1"/>
</dbReference>
<dbReference type="AlphaFoldDB" id="A0A4Q9KDY3"/>
<dbReference type="Proteomes" id="UP000292373">
    <property type="component" value="Unassembled WGS sequence"/>
</dbReference>
<dbReference type="OrthoDB" id="9813965at2"/>
<evidence type="ECO:0000313" key="3">
    <source>
        <dbReference type="Proteomes" id="UP000292373"/>
    </source>
</evidence>
<accession>A0A4Q9KDY3</accession>
<dbReference type="SUPFAM" id="SSF55008">
    <property type="entry name" value="HMA, heavy metal-associated domain"/>
    <property type="match status" value="1"/>
</dbReference>
<dbReference type="Gene3D" id="3.30.70.100">
    <property type="match status" value="1"/>
</dbReference>
<dbReference type="InterPro" id="IPR006121">
    <property type="entry name" value="HMA_dom"/>
</dbReference>
<dbReference type="EMBL" id="SDMQ01000006">
    <property type="protein sequence ID" value="TBT85081.1"/>
    <property type="molecule type" value="Genomic_DNA"/>
</dbReference>
<gene>
    <name evidence="2" type="ORF">ET989_07365</name>
</gene>
<feature type="domain" description="HMA" evidence="1">
    <location>
        <begin position="1"/>
        <end position="57"/>
    </location>
</feature>
<organism evidence="2 3">
    <name type="scientific">Propioniciclava sinopodophylli</name>
    <dbReference type="NCBI Taxonomy" id="1837344"/>
    <lineage>
        <taxon>Bacteria</taxon>
        <taxon>Bacillati</taxon>
        <taxon>Actinomycetota</taxon>
        <taxon>Actinomycetes</taxon>
        <taxon>Propionibacteriales</taxon>
        <taxon>Propionibacteriaceae</taxon>
        <taxon>Propioniciclava</taxon>
    </lineage>
</organism>
<evidence type="ECO:0000313" key="2">
    <source>
        <dbReference type="EMBL" id="TBT85081.1"/>
    </source>
</evidence>
<name>A0A4Q9KDY3_9ACTN</name>
<dbReference type="GO" id="GO:0046872">
    <property type="term" value="F:metal ion binding"/>
    <property type="evidence" value="ECO:0007669"/>
    <property type="project" value="InterPro"/>
</dbReference>
<reference evidence="2 3" key="1">
    <citation type="submission" date="2019-01" db="EMBL/GenBank/DDBJ databases">
        <title>Lactibacter flavus gen. nov., sp. nov., a novel bacterium of the family Propionibacteriaceae isolated from raw milk and dairy products.</title>
        <authorList>
            <person name="Huptas C."/>
            <person name="Wenning M."/>
            <person name="Breitenwieser F."/>
            <person name="Doll E."/>
            <person name="Von Neubeck M."/>
            <person name="Busse H.-J."/>
            <person name="Scherer S."/>
        </authorList>
    </citation>
    <scope>NUCLEOTIDE SEQUENCE [LARGE SCALE GENOMIC DNA]</scope>
    <source>
        <strain evidence="2 3">KCTC 33808</strain>
    </source>
</reference>
<keyword evidence="3" id="KW-1185">Reference proteome</keyword>
<evidence type="ECO:0000259" key="1">
    <source>
        <dbReference type="PROSITE" id="PS50846"/>
    </source>
</evidence>
<dbReference type="PROSITE" id="PS50846">
    <property type="entry name" value="HMA_2"/>
    <property type="match status" value="1"/>
</dbReference>
<dbReference type="Pfam" id="PF00403">
    <property type="entry name" value="HMA"/>
    <property type="match status" value="1"/>
</dbReference>
<sequence length="58" mass="6027">MTCSHCVNAVTEEISAIPGVTDVQVDLESGSLKVASEAPVDFDRIVEAVAEAGDYTVS</sequence>
<proteinExistence type="predicted"/>
<protein>
    <submittedName>
        <fullName evidence="2">Copper chaperone</fullName>
    </submittedName>
</protein>